<gene>
    <name evidence="1" type="ORF">B0T25DRAFT_267678</name>
</gene>
<dbReference type="AlphaFoldDB" id="A0AAJ0MA99"/>
<evidence type="ECO:0000313" key="1">
    <source>
        <dbReference type="EMBL" id="KAK3346053.1"/>
    </source>
</evidence>
<dbReference type="Proteomes" id="UP001275084">
    <property type="component" value="Unassembled WGS sequence"/>
</dbReference>
<accession>A0AAJ0MA99</accession>
<protein>
    <submittedName>
        <fullName evidence="1">Uncharacterized protein</fullName>
    </submittedName>
</protein>
<organism evidence="1 2">
    <name type="scientific">Lasiosphaeria hispida</name>
    <dbReference type="NCBI Taxonomy" id="260671"/>
    <lineage>
        <taxon>Eukaryota</taxon>
        <taxon>Fungi</taxon>
        <taxon>Dikarya</taxon>
        <taxon>Ascomycota</taxon>
        <taxon>Pezizomycotina</taxon>
        <taxon>Sordariomycetes</taxon>
        <taxon>Sordariomycetidae</taxon>
        <taxon>Sordariales</taxon>
        <taxon>Lasiosphaeriaceae</taxon>
        <taxon>Lasiosphaeria</taxon>
    </lineage>
</organism>
<comment type="caution">
    <text evidence="1">The sequence shown here is derived from an EMBL/GenBank/DDBJ whole genome shotgun (WGS) entry which is preliminary data.</text>
</comment>
<proteinExistence type="predicted"/>
<name>A0AAJ0MA99_9PEZI</name>
<dbReference type="EMBL" id="JAUIQD010000006">
    <property type="protein sequence ID" value="KAK3346053.1"/>
    <property type="molecule type" value="Genomic_DNA"/>
</dbReference>
<reference evidence="1" key="1">
    <citation type="journal article" date="2023" name="Mol. Phylogenet. Evol.">
        <title>Genome-scale phylogeny and comparative genomics of the fungal order Sordariales.</title>
        <authorList>
            <person name="Hensen N."/>
            <person name="Bonometti L."/>
            <person name="Westerberg I."/>
            <person name="Brannstrom I.O."/>
            <person name="Guillou S."/>
            <person name="Cros-Aarteil S."/>
            <person name="Calhoun S."/>
            <person name="Haridas S."/>
            <person name="Kuo A."/>
            <person name="Mondo S."/>
            <person name="Pangilinan J."/>
            <person name="Riley R."/>
            <person name="LaButti K."/>
            <person name="Andreopoulos B."/>
            <person name="Lipzen A."/>
            <person name="Chen C."/>
            <person name="Yan M."/>
            <person name="Daum C."/>
            <person name="Ng V."/>
            <person name="Clum A."/>
            <person name="Steindorff A."/>
            <person name="Ohm R.A."/>
            <person name="Martin F."/>
            <person name="Silar P."/>
            <person name="Natvig D.O."/>
            <person name="Lalanne C."/>
            <person name="Gautier V."/>
            <person name="Ament-Velasquez S.L."/>
            <person name="Kruys A."/>
            <person name="Hutchinson M.I."/>
            <person name="Powell A.J."/>
            <person name="Barry K."/>
            <person name="Miller A.N."/>
            <person name="Grigoriev I.V."/>
            <person name="Debuchy R."/>
            <person name="Gladieux P."/>
            <person name="Hiltunen Thoren M."/>
            <person name="Johannesson H."/>
        </authorList>
    </citation>
    <scope>NUCLEOTIDE SEQUENCE</scope>
    <source>
        <strain evidence="1">CBS 955.72</strain>
    </source>
</reference>
<sequence>MMIYRLSVQSYFLLRLGQLLPVVVALRLWTKAVLDDSTHLYSAITSYPNLLLQCFRRFQPPKNSPLSLSRPFVPKLASLNSFYPLRLLRVPTLYHP</sequence>
<keyword evidence="2" id="KW-1185">Reference proteome</keyword>
<evidence type="ECO:0000313" key="2">
    <source>
        <dbReference type="Proteomes" id="UP001275084"/>
    </source>
</evidence>
<reference evidence="1" key="2">
    <citation type="submission" date="2023-06" db="EMBL/GenBank/DDBJ databases">
        <authorList>
            <consortium name="Lawrence Berkeley National Laboratory"/>
            <person name="Haridas S."/>
            <person name="Hensen N."/>
            <person name="Bonometti L."/>
            <person name="Westerberg I."/>
            <person name="Brannstrom I.O."/>
            <person name="Guillou S."/>
            <person name="Cros-Aarteil S."/>
            <person name="Calhoun S."/>
            <person name="Kuo A."/>
            <person name="Mondo S."/>
            <person name="Pangilinan J."/>
            <person name="Riley R."/>
            <person name="Labutti K."/>
            <person name="Andreopoulos B."/>
            <person name="Lipzen A."/>
            <person name="Chen C."/>
            <person name="Yanf M."/>
            <person name="Daum C."/>
            <person name="Ng V."/>
            <person name="Clum A."/>
            <person name="Steindorff A."/>
            <person name="Ohm R."/>
            <person name="Martin F."/>
            <person name="Silar P."/>
            <person name="Natvig D."/>
            <person name="Lalanne C."/>
            <person name="Gautier V."/>
            <person name="Ament-Velasquez S.L."/>
            <person name="Kruys A."/>
            <person name="Hutchinson M.I."/>
            <person name="Powell A.J."/>
            <person name="Barry K."/>
            <person name="Miller A.N."/>
            <person name="Grigoriev I.V."/>
            <person name="Debuchy R."/>
            <person name="Gladieux P."/>
            <person name="Thoren M.H."/>
            <person name="Johannesson H."/>
        </authorList>
    </citation>
    <scope>NUCLEOTIDE SEQUENCE</scope>
    <source>
        <strain evidence="1">CBS 955.72</strain>
    </source>
</reference>